<dbReference type="InterPro" id="IPR006016">
    <property type="entry name" value="UspA"/>
</dbReference>
<evidence type="ECO:0000313" key="3">
    <source>
        <dbReference type="Proteomes" id="UP000664109"/>
    </source>
</evidence>
<dbReference type="EMBL" id="JAFEJA010000001">
    <property type="protein sequence ID" value="MBM9617401.1"/>
    <property type="molecule type" value="Genomic_DNA"/>
</dbReference>
<keyword evidence="3" id="KW-1185">Reference proteome</keyword>
<dbReference type="SUPFAM" id="SSF52402">
    <property type="entry name" value="Adenine nucleotide alpha hydrolases-like"/>
    <property type="match status" value="1"/>
</dbReference>
<evidence type="ECO:0000313" key="2">
    <source>
        <dbReference type="EMBL" id="MBM9617401.1"/>
    </source>
</evidence>
<dbReference type="Proteomes" id="UP000664109">
    <property type="component" value="Unassembled WGS sequence"/>
</dbReference>
<comment type="caution">
    <text evidence="2">The sequence shown here is derived from an EMBL/GenBank/DDBJ whole genome shotgun (WGS) entry which is preliminary data.</text>
</comment>
<protein>
    <submittedName>
        <fullName evidence="2">Universal stress protein</fullName>
    </submittedName>
</protein>
<dbReference type="Gene3D" id="3.40.50.12370">
    <property type="match status" value="1"/>
</dbReference>
<feature type="domain" description="UspA" evidence="1">
    <location>
        <begin position="25"/>
        <end position="144"/>
    </location>
</feature>
<accession>A0ABS2UIH8</accession>
<dbReference type="Pfam" id="PF00582">
    <property type="entry name" value="Usp"/>
    <property type="match status" value="1"/>
</dbReference>
<dbReference type="RefSeq" id="WP_205371792.1">
    <property type="nucleotide sequence ID" value="NZ_JAFEJA010000001.1"/>
</dbReference>
<gene>
    <name evidence="2" type="ORF">JE024_01375</name>
</gene>
<proteinExistence type="predicted"/>
<sequence length="144" mass="14894">MSVVVWITEGTWAACVDAALRRTPAGERLVLLHVTDDDVADAAHGAFAGLLGRGHGPRDPGTRVEELARAAAEELADRAAARLGRPAERMLLHGRTGQEVVAASAGAGLLVCARDGDLAVPGPHTLGPATRFVVDHATCPVLLV</sequence>
<reference evidence="2 3" key="1">
    <citation type="journal article" date="2016" name="Arch. Microbiol.">
        <title>Streptomyces zhihengii sp. nov., isolated from rhizospheric soil of Psammosilene tunicoides.</title>
        <authorList>
            <person name="Huang M.J."/>
            <person name="Fei J.J."/>
            <person name="Salam N."/>
            <person name="Kim C.J."/>
            <person name="Hozzein W.N."/>
            <person name="Xiao M."/>
            <person name="Huang H.Q."/>
            <person name="Li W.J."/>
        </authorList>
    </citation>
    <scope>NUCLEOTIDE SEQUENCE [LARGE SCALE GENOMIC DNA]</scope>
    <source>
        <strain evidence="2 3">YIM T102</strain>
    </source>
</reference>
<name>A0ABS2UIH8_9ACTN</name>
<evidence type="ECO:0000259" key="1">
    <source>
        <dbReference type="Pfam" id="PF00582"/>
    </source>
</evidence>
<organism evidence="2 3">
    <name type="scientific">Streptomyces zhihengii</name>
    <dbReference type="NCBI Taxonomy" id="1818004"/>
    <lineage>
        <taxon>Bacteria</taxon>
        <taxon>Bacillati</taxon>
        <taxon>Actinomycetota</taxon>
        <taxon>Actinomycetes</taxon>
        <taxon>Kitasatosporales</taxon>
        <taxon>Streptomycetaceae</taxon>
        <taxon>Streptomyces</taxon>
    </lineage>
</organism>